<dbReference type="Proteomes" id="UP000317648">
    <property type="component" value="Chromosome"/>
</dbReference>
<gene>
    <name evidence="2" type="ORF">Pla8534_50650</name>
</gene>
<dbReference type="OrthoDB" id="269673at2"/>
<dbReference type="EMBL" id="CP036433">
    <property type="protein sequence ID" value="QDU97220.1"/>
    <property type="molecule type" value="Genomic_DNA"/>
</dbReference>
<evidence type="ECO:0000313" key="3">
    <source>
        <dbReference type="Proteomes" id="UP000317648"/>
    </source>
</evidence>
<reference evidence="2 3" key="1">
    <citation type="submission" date="2019-02" db="EMBL/GenBank/DDBJ databases">
        <title>Deep-cultivation of Planctomycetes and their phenomic and genomic characterization uncovers novel biology.</title>
        <authorList>
            <person name="Wiegand S."/>
            <person name="Jogler M."/>
            <person name="Boedeker C."/>
            <person name="Pinto D."/>
            <person name="Vollmers J."/>
            <person name="Rivas-Marin E."/>
            <person name="Kohn T."/>
            <person name="Peeters S.H."/>
            <person name="Heuer A."/>
            <person name="Rast P."/>
            <person name="Oberbeckmann S."/>
            <person name="Bunk B."/>
            <person name="Jeske O."/>
            <person name="Meyerdierks A."/>
            <person name="Storesund J.E."/>
            <person name="Kallscheuer N."/>
            <person name="Luecker S."/>
            <person name="Lage O.M."/>
            <person name="Pohl T."/>
            <person name="Merkel B.J."/>
            <person name="Hornburger P."/>
            <person name="Mueller R.-W."/>
            <person name="Bruemmer F."/>
            <person name="Labrenz M."/>
            <person name="Spormann A.M."/>
            <person name="Op den Camp H."/>
            <person name="Overmann J."/>
            <person name="Amann R."/>
            <person name="Jetten M.S.M."/>
            <person name="Mascher T."/>
            <person name="Medema M.H."/>
            <person name="Devos D.P."/>
            <person name="Kaster A.-K."/>
            <person name="Ovreas L."/>
            <person name="Rohde M."/>
            <person name="Galperin M.Y."/>
            <person name="Jogler C."/>
        </authorList>
    </citation>
    <scope>NUCLEOTIDE SEQUENCE [LARGE SCALE GENOMIC DNA]</scope>
    <source>
        <strain evidence="2 3">Pla85_3_4</strain>
    </source>
</reference>
<accession>A0A518DZE7</accession>
<evidence type="ECO:0000313" key="2">
    <source>
        <dbReference type="EMBL" id="QDU97220.1"/>
    </source>
</evidence>
<feature type="region of interest" description="Disordered" evidence="1">
    <location>
        <begin position="21"/>
        <end position="128"/>
    </location>
</feature>
<feature type="compositionally biased region" description="Basic and acidic residues" evidence="1">
    <location>
        <begin position="114"/>
        <end position="123"/>
    </location>
</feature>
<dbReference type="RefSeq" id="WP_145056006.1">
    <property type="nucleotide sequence ID" value="NZ_CP036433.1"/>
</dbReference>
<organism evidence="2 3">
    <name type="scientific">Lignipirellula cremea</name>
    <dbReference type="NCBI Taxonomy" id="2528010"/>
    <lineage>
        <taxon>Bacteria</taxon>
        <taxon>Pseudomonadati</taxon>
        <taxon>Planctomycetota</taxon>
        <taxon>Planctomycetia</taxon>
        <taxon>Pirellulales</taxon>
        <taxon>Pirellulaceae</taxon>
        <taxon>Lignipirellula</taxon>
    </lineage>
</organism>
<dbReference type="KEGG" id="lcre:Pla8534_50650"/>
<feature type="compositionally biased region" description="Low complexity" evidence="1">
    <location>
        <begin position="36"/>
        <end position="52"/>
    </location>
</feature>
<evidence type="ECO:0000256" key="1">
    <source>
        <dbReference type="SAM" id="MobiDB-lite"/>
    </source>
</evidence>
<feature type="compositionally biased region" description="Low complexity" evidence="1">
    <location>
        <begin position="65"/>
        <end position="87"/>
    </location>
</feature>
<evidence type="ECO:0008006" key="4">
    <source>
        <dbReference type="Google" id="ProtNLM"/>
    </source>
</evidence>
<name>A0A518DZE7_9BACT</name>
<sequence length="164" mass="17307">MPLVASCTKCQQRFQLKDEMAGKRFKCPKCSSPVQAPAAGGAAQPPAAKAPPAKAPPAKAPPAKAPLAKGPAAKAPPAKAPAARAPSAPAPKPAYSSFLDEELGELQAQEDLAEQERRIREFSNEGQSLPEEKAKLCEMCKKEMLRVTSVCPYCGHLEGDVSKM</sequence>
<proteinExistence type="predicted"/>
<protein>
    <recommendedName>
        <fullName evidence="4">Zinc finger/thioredoxin putative domain-containing protein</fullName>
    </recommendedName>
</protein>
<keyword evidence="3" id="KW-1185">Reference proteome</keyword>
<dbReference type="AlphaFoldDB" id="A0A518DZE7"/>
<feature type="compositionally biased region" description="Pro residues" evidence="1">
    <location>
        <begin position="53"/>
        <end position="64"/>
    </location>
</feature>